<gene>
    <name evidence="2" type="ORF">GON03_02880</name>
</gene>
<sequence>MTTTAARSAAPTARGPWTPGRLVGTVAASALLLIGALLVVAGVAVGVGSGVLRDDDGLYRTSATTWRSPGYAVRSEDVYLHRAPMMPGSPGRMMGRVEVSAVSTDGRAVFVGVARAADVHRYLQGVAGSTVADPWGAASASTRDTVGGPPGLLPTEASFWVTSASGPGTRVLSWTPGSGRWCVVVMNADGSAPVSADVTVAAELPFVDGAATTLLVSGVALVAVAAIGLLLAIPPTRRPPGDQE</sequence>
<comment type="caution">
    <text evidence="2">The sequence shown here is derived from an EMBL/GenBank/DDBJ whole genome shotgun (WGS) entry which is preliminary data.</text>
</comment>
<feature type="transmembrane region" description="Helical" evidence="1">
    <location>
        <begin position="26"/>
        <end position="52"/>
    </location>
</feature>
<protein>
    <submittedName>
        <fullName evidence="2">Uncharacterized protein</fullName>
    </submittedName>
</protein>
<evidence type="ECO:0000313" key="3">
    <source>
        <dbReference type="Proteomes" id="UP000473525"/>
    </source>
</evidence>
<dbReference type="RefSeq" id="WP_157340188.1">
    <property type="nucleotide sequence ID" value="NZ_WSEK01000004.1"/>
</dbReference>
<name>A0A6L6XLZ8_9ACTN</name>
<accession>A0A6L6XLZ8</accession>
<evidence type="ECO:0000256" key="1">
    <source>
        <dbReference type="SAM" id="Phobius"/>
    </source>
</evidence>
<dbReference type="AlphaFoldDB" id="A0A6L6XLZ8"/>
<keyword evidence="3" id="KW-1185">Reference proteome</keyword>
<organism evidence="2 3">
    <name type="scientific">Nocardioides agri</name>
    <dbReference type="NCBI Taxonomy" id="2682843"/>
    <lineage>
        <taxon>Bacteria</taxon>
        <taxon>Bacillati</taxon>
        <taxon>Actinomycetota</taxon>
        <taxon>Actinomycetes</taxon>
        <taxon>Propionibacteriales</taxon>
        <taxon>Nocardioidaceae</taxon>
        <taxon>Nocardioides</taxon>
    </lineage>
</organism>
<reference evidence="2 3" key="1">
    <citation type="submission" date="2019-12" db="EMBL/GenBank/DDBJ databases">
        <authorList>
            <person name="Huq M.A."/>
        </authorList>
    </citation>
    <scope>NUCLEOTIDE SEQUENCE [LARGE SCALE GENOMIC DNA]</scope>
    <source>
        <strain evidence="2 3">MAH-18</strain>
    </source>
</reference>
<feature type="transmembrane region" description="Helical" evidence="1">
    <location>
        <begin position="214"/>
        <end position="233"/>
    </location>
</feature>
<keyword evidence="1" id="KW-0472">Membrane</keyword>
<evidence type="ECO:0000313" key="2">
    <source>
        <dbReference type="EMBL" id="MVQ48110.1"/>
    </source>
</evidence>
<keyword evidence="1" id="KW-1133">Transmembrane helix</keyword>
<dbReference type="Proteomes" id="UP000473525">
    <property type="component" value="Unassembled WGS sequence"/>
</dbReference>
<dbReference type="EMBL" id="WSEK01000004">
    <property type="protein sequence ID" value="MVQ48110.1"/>
    <property type="molecule type" value="Genomic_DNA"/>
</dbReference>
<keyword evidence="1" id="KW-0812">Transmembrane</keyword>
<proteinExistence type="predicted"/>